<gene>
    <name evidence="2" type="ORF">B1B_16386</name>
</gene>
<feature type="transmembrane region" description="Helical" evidence="1">
    <location>
        <begin position="117"/>
        <end position="138"/>
    </location>
</feature>
<evidence type="ECO:0000256" key="1">
    <source>
        <dbReference type="SAM" id="Phobius"/>
    </source>
</evidence>
<dbReference type="AlphaFoldDB" id="T1A4N3"/>
<reference evidence="2" key="2">
    <citation type="journal article" date="2014" name="ISME J.">
        <title>Microbial stratification in low pH oxic and suboxic macroscopic growths along an acid mine drainage.</title>
        <authorList>
            <person name="Mendez-Garcia C."/>
            <person name="Mesa V."/>
            <person name="Sprenger R.R."/>
            <person name="Richter M."/>
            <person name="Diez M.S."/>
            <person name="Solano J."/>
            <person name="Bargiela R."/>
            <person name="Golyshina O.V."/>
            <person name="Manteca A."/>
            <person name="Ramos J.L."/>
            <person name="Gallego J.R."/>
            <person name="Llorente I."/>
            <person name="Martins Dos Santos V.A."/>
            <person name="Jensen O.N."/>
            <person name="Pelaez A.I."/>
            <person name="Sanchez J."/>
            <person name="Ferrer M."/>
        </authorList>
    </citation>
    <scope>NUCLEOTIDE SEQUENCE</scope>
</reference>
<protein>
    <submittedName>
        <fullName evidence="2">Polysaccharide biosynthesis protein</fullName>
    </submittedName>
</protein>
<sequence>MAGDVFTAFTSLGLLAILQYMDVVMVGAFSPSRAGDYGAISVSAKSLVFWTIMLTNYLLPEATIRWRLGGHALNELRNTLILALLPALLMLAIAVMAPLQFLGIAFGGNLEGAASGFPYLVGAMAFLSVTIILTNYFFGVAWRG</sequence>
<dbReference type="EMBL" id="AUZY01010898">
    <property type="protein sequence ID" value="EQD36810.1"/>
    <property type="molecule type" value="Genomic_DNA"/>
</dbReference>
<name>T1A4N3_9ZZZZ</name>
<keyword evidence="1" id="KW-0812">Transmembrane</keyword>
<feature type="non-terminal residue" evidence="2">
    <location>
        <position position="144"/>
    </location>
</feature>
<accession>T1A4N3</accession>
<feature type="transmembrane region" description="Helical" evidence="1">
    <location>
        <begin position="80"/>
        <end position="105"/>
    </location>
</feature>
<organism evidence="2">
    <name type="scientific">mine drainage metagenome</name>
    <dbReference type="NCBI Taxonomy" id="410659"/>
    <lineage>
        <taxon>unclassified sequences</taxon>
        <taxon>metagenomes</taxon>
        <taxon>ecological metagenomes</taxon>
    </lineage>
</organism>
<proteinExistence type="predicted"/>
<feature type="transmembrane region" description="Helical" evidence="1">
    <location>
        <begin position="38"/>
        <end position="59"/>
    </location>
</feature>
<keyword evidence="1" id="KW-1133">Transmembrane helix</keyword>
<keyword evidence="1" id="KW-0472">Membrane</keyword>
<comment type="caution">
    <text evidence="2">The sequence shown here is derived from an EMBL/GenBank/DDBJ whole genome shotgun (WGS) entry which is preliminary data.</text>
</comment>
<evidence type="ECO:0000313" key="2">
    <source>
        <dbReference type="EMBL" id="EQD36810.1"/>
    </source>
</evidence>
<reference evidence="2" key="1">
    <citation type="submission" date="2013-08" db="EMBL/GenBank/DDBJ databases">
        <authorList>
            <person name="Mendez C."/>
            <person name="Richter M."/>
            <person name="Ferrer M."/>
            <person name="Sanchez J."/>
        </authorList>
    </citation>
    <scope>NUCLEOTIDE SEQUENCE</scope>
</reference>